<gene>
    <name evidence="2" type="ORF">PFISCL1PPCAC_12618</name>
</gene>
<feature type="non-terminal residue" evidence="2">
    <location>
        <position position="144"/>
    </location>
</feature>
<proteinExistence type="predicted"/>
<dbReference type="EMBL" id="BTSY01000004">
    <property type="protein sequence ID" value="GMT21321.1"/>
    <property type="molecule type" value="Genomic_DNA"/>
</dbReference>
<dbReference type="InterPro" id="IPR019428">
    <property type="entry name" value="7TM_GPCR_serpentine_rcpt_Str"/>
</dbReference>
<keyword evidence="1" id="KW-0812">Transmembrane</keyword>
<dbReference type="PANTHER" id="PTHR22943:SF248">
    <property type="entry name" value="SEVEN TM RECEPTOR"/>
    <property type="match status" value="1"/>
</dbReference>
<evidence type="ECO:0008006" key="4">
    <source>
        <dbReference type="Google" id="ProtNLM"/>
    </source>
</evidence>
<feature type="transmembrane region" description="Helical" evidence="1">
    <location>
        <begin position="15"/>
        <end position="36"/>
    </location>
</feature>
<comment type="caution">
    <text evidence="2">The sequence shown here is derived from an EMBL/GenBank/DDBJ whole genome shotgun (WGS) entry which is preliminary data.</text>
</comment>
<feature type="non-terminal residue" evidence="2">
    <location>
        <position position="1"/>
    </location>
</feature>
<name>A0AAV5VRW7_9BILA</name>
<evidence type="ECO:0000313" key="2">
    <source>
        <dbReference type="EMBL" id="GMT21321.1"/>
    </source>
</evidence>
<sequence length="144" mass="16593">LIYLIIYRSSKEIGAYRFMLIAFAINDIYYCIVHYLTHPRHIQSNLQVICSYRDAFIMFSHGLLTSKLSICVYASSFSQTMPLLAHLFTYRLIATKFPHFLEFYSGRNITLLLIGTLAGEYVQPFLDAEFDGDGSEFIGALYYV</sequence>
<evidence type="ECO:0000256" key="1">
    <source>
        <dbReference type="SAM" id="Phobius"/>
    </source>
</evidence>
<keyword evidence="1" id="KW-1133">Transmembrane helix</keyword>
<organism evidence="2 3">
    <name type="scientific">Pristionchus fissidentatus</name>
    <dbReference type="NCBI Taxonomy" id="1538716"/>
    <lineage>
        <taxon>Eukaryota</taxon>
        <taxon>Metazoa</taxon>
        <taxon>Ecdysozoa</taxon>
        <taxon>Nematoda</taxon>
        <taxon>Chromadorea</taxon>
        <taxon>Rhabditida</taxon>
        <taxon>Rhabditina</taxon>
        <taxon>Diplogasteromorpha</taxon>
        <taxon>Diplogasteroidea</taxon>
        <taxon>Neodiplogasteridae</taxon>
        <taxon>Pristionchus</taxon>
    </lineage>
</organism>
<dbReference type="Pfam" id="PF10326">
    <property type="entry name" value="7TM_GPCR_Str"/>
    <property type="match status" value="1"/>
</dbReference>
<dbReference type="Proteomes" id="UP001432322">
    <property type="component" value="Unassembled WGS sequence"/>
</dbReference>
<reference evidence="2" key="1">
    <citation type="submission" date="2023-10" db="EMBL/GenBank/DDBJ databases">
        <title>Genome assembly of Pristionchus species.</title>
        <authorList>
            <person name="Yoshida K."/>
            <person name="Sommer R.J."/>
        </authorList>
    </citation>
    <scope>NUCLEOTIDE SEQUENCE</scope>
    <source>
        <strain evidence="2">RS5133</strain>
    </source>
</reference>
<keyword evidence="3" id="KW-1185">Reference proteome</keyword>
<evidence type="ECO:0000313" key="3">
    <source>
        <dbReference type="Proteomes" id="UP001432322"/>
    </source>
</evidence>
<protein>
    <recommendedName>
        <fullName evidence="4">G protein-coupled receptor</fullName>
    </recommendedName>
</protein>
<dbReference type="AlphaFoldDB" id="A0AAV5VRW7"/>
<accession>A0AAV5VRW7</accession>
<dbReference type="PANTHER" id="PTHR22943">
    <property type="entry name" value="7-TRANSMEMBRANE DOMAIN RECEPTOR C.ELEGANS"/>
    <property type="match status" value="1"/>
</dbReference>
<keyword evidence="1" id="KW-0472">Membrane</keyword>